<dbReference type="NCBIfam" id="TIGR02968">
    <property type="entry name" value="succ_dehyd_anc"/>
    <property type="match status" value="1"/>
</dbReference>
<comment type="pathway">
    <text evidence="3 16">Carbohydrate metabolism; tricarboxylic acid cycle.</text>
</comment>
<dbReference type="PANTHER" id="PTHR38689">
    <property type="entry name" value="SUCCINATE DEHYDROGENASE HYDROPHOBIC MEMBRANE ANCHOR SUBUNIT"/>
    <property type="match status" value="1"/>
</dbReference>
<keyword evidence="11 18" id="KW-0479">Metal-binding</keyword>
<dbReference type="AlphaFoldDB" id="A0A1S1NX77"/>
<dbReference type="InterPro" id="IPR000701">
    <property type="entry name" value="SuccDH_FuR_B_TM-su"/>
</dbReference>
<keyword evidence="6 16" id="KW-1003">Cell membrane</keyword>
<keyword evidence="7 16" id="KW-0997">Cell inner membrane</keyword>
<keyword evidence="9 18" id="KW-0349">Heme</keyword>
<keyword evidence="14 18" id="KW-0408">Iron</keyword>
<dbReference type="InterPro" id="IPR014312">
    <property type="entry name" value="Succ_DH_anchor"/>
</dbReference>
<evidence type="ECO:0000256" key="7">
    <source>
        <dbReference type="ARBA" id="ARBA00022519"/>
    </source>
</evidence>
<evidence type="ECO:0000256" key="13">
    <source>
        <dbReference type="ARBA" id="ARBA00022989"/>
    </source>
</evidence>
<dbReference type="STRING" id="657387.BH688_02165"/>
<dbReference type="GO" id="GO:0006099">
    <property type="term" value="P:tricarboxylic acid cycle"/>
    <property type="evidence" value="ECO:0007669"/>
    <property type="project" value="UniProtKB-UniRule"/>
</dbReference>
<keyword evidence="5 16" id="KW-0813">Transport</keyword>
<comment type="cofactor">
    <cofactor evidence="18">
        <name>heme</name>
        <dbReference type="ChEBI" id="CHEBI:30413"/>
    </cofactor>
    <text evidence="18">The heme is bound between the two transmembrane subunits.</text>
</comment>
<dbReference type="RefSeq" id="WP_070976619.1">
    <property type="nucleotide sequence ID" value="NZ_CP043420.1"/>
</dbReference>
<evidence type="ECO:0000256" key="14">
    <source>
        <dbReference type="ARBA" id="ARBA00023004"/>
    </source>
</evidence>
<comment type="subcellular location">
    <subcellularLocation>
        <location evidence="2 16">Cell inner membrane</location>
        <topology evidence="2 16">Multi-pass membrane protein</topology>
    </subcellularLocation>
</comment>
<evidence type="ECO:0000256" key="3">
    <source>
        <dbReference type="ARBA" id="ARBA00005163"/>
    </source>
</evidence>
<keyword evidence="13" id="KW-1133">Transmembrane helix</keyword>
<dbReference type="GO" id="GO:0009055">
    <property type="term" value="F:electron transfer activity"/>
    <property type="evidence" value="ECO:0007669"/>
    <property type="project" value="TreeGrafter"/>
</dbReference>
<dbReference type="Proteomes" id="UP000322553">
    <property type="component" value="Chromosome"/>
</dbReference>
<keyword evidence="8 16" id="KW-0816">Tricarboxylic acid cycle</keyword>
<dbReference type="PIRSF" id="PIRSF000169">
    <property type="entry name" value="SDH_D"/>
    <property type="match status" value="1"/>
</dbReference>
<dbReference type="CDD" id="cd03494">
    <property type="entry name" value="SQR_TypeC_SdhD"/>
    <property type="match status" value="1"/>
</dbReference>
<evidence type="ECO:0000256" key="5">
    <source>
        <dbReference type="ARBA" id="ARBA00022448"/>
    </source>
</evidence>
<dbReference type="PANTHER" id="PTHR38689:SF1">
    <property type="entry name" value="SUCCINATE DEHYDROGENASE HYDROPHOBIC MEMBRANE ANCHOR SUBUNIT"/>
    <property type="match status" value="1"/>
</dbReference>
<evidence type="ECO:0000256" key="8">
    <source>
        <dbReference type="ARBA" id="ARBA00022532"/>
    </source>
</evidence>
<dbReference type="UniPathway" id="UPA00223"/>
<evidence type="ECO:0000256" key="15">
    <source>
        <dbReference type="ARBA" id="ARBA00023136"/>
    </source>
</evidence>
<feature type="binding site" evidence="17">
    <location>
        <position position="83"/>
    </location>
    <ligand>
        <name>a ubiquinone</name>
        <dbReference type="ChEBI" id="CHEBI:16389"/>
    </ligand>
</feature>
<evidence type="ECO:0000256" key="9">
    <source>
        <dbReference type="ARBA" id="ARBA00022617"/>
    </source>
</evidence>
<organism evidence="19 20">
    <name type="scientific">Kushneria phosphatilytica</name>
    <dbReference type="NCBI Taxonomy" id="657387"/>
    <lineage>
        <taxon>Bacteria</taxon>
        <taxon>Pseudomonadati</taxon>
        <taxon>Pseudomonadota</taxon>
        <taxon>Gammaproteobacteria</taxon>
        <taxon>Oceanospirillales</taxon>
        <taxon>Halomonadaceae</taxon>
        <taxon>Kushneria</taxon>
    </lineage>
</organism>
<evidence type="ECO:0000256" key="17">
    <source>
        <dbReference type="PIRSR" id="PIRSR000169-1"/>
    </source>
</evidence>
<evidence type="ECO:0000256" key="1">
    <source>
        <dbReference type="ARBA" id="ARBA00004050"/>
    </source>
</evidence>
<reference evidence="19 20" key="1">
    <citation type="submission" date="2019-08" db="EMBL/GenBank/DDBJ databases">
        <title>Complete genome sequence of Kushneria sp. YCWA18, a halophilic phosphate-solubilizing bacterium isolated from Daqiao saltern in China.</title>
        <authorList>
            <person name="Du G.-X."/>
            <person name="Qu L.-Y."/>
        </authorList>
    </citation>
    <scope>NUCLEOTIDE SEQUENCE [LARGE SCALE GENOMIC DNA]</scope>
    <source>
        <strain evidence="19 20">YCWA18</strain>
    </source>
</reference>
<keyword evidence="10" id="KW-0812">Transmembrane</keyword>
<evidence type="ECO:0000313" key="19">
    <source>
        <dbReference type="EMBL" id="QEL10710.1"/>
    </source>
</evidence>
<dbReference type="Gene3D" id="1.20.1300.10">
    <property type="entry name" value="Fumarate reductase/succinate dehydrogenase, transmembrane subunit"/>
    <property type="match status" value="1"/>
</dbReference>
<evidence type="ECO:0000256" key="4">
    <source>
        <dbReference type="ARBA" id="ARBA00019425"/>
    </source>
</evidence>
<gene>
    <name evidence="19" type="primary">sdhD</name>
    <name evidence="19" type="ORF">FY550_05935</name>
</gene>
<evidence type="ECO:0000256" key="11">
    <source>
        <dbReference type="ARBA" id="ARBA00022723"/>
    </source>
</evidence>
<evidence type="ECO:0000313" key="20">
    <source>
        <dbReference type="Proteomes" id="UP000322553"/>
    </source>
</evidence>
<proteinExistence type="predicted"/>
<dbReference type="EMBL" id="CP043420">
    <property type="protein sequence ID" value="QEL10710.1"/>
    <property type="molecule type" value="Genomic_DNA"/>
</dbReference>
<dbReference type="GO" id="GO:0005886">
    <property type="term" value="C:plasma membrane"/>
    <property type="evidence" value="ECO:0007669"/>
    <property type="project" value="UniProtKB-SubCell"/>
</dbReference>
<keyword evidence="20" id="KW-1185">Reference proteome</keyword>
<comment type="function">
    <text evidence="1 16">Membrane-anchoring subunit of succinate dehydrogenase (SDH).</text>
</comment>
<sequence length="115" mass="12817">MVTSIMNLGRSGVSDWLIQRVSAVILALYTIFIVAFLLFHSDLDYSAWSSLFAQTWMKVFTLLALLSVAAHAWVGLWIVATDYIKPANIRIATLTVVILALFVFVVWGVQVLWGA</sequence>
<name>A0A1S1NX77_9GAMM</name>
<evidence type="ECO:0000256" key="16">
    <source>
        <dbReference type="PIRNR" id="PIRNR000169"/>
    </source>
</evidence>
<keyword evidence="12 16" id="KW-0249">Electron transport</keyword>
<dbReference type="GO" id="GO:0017004">
    <property type="term" value="P:cytochrome complex assembly"/>
    <property type="evidence" value="ECO:0007669"/>
    <property type="project" value="TreeGrafter"/>
</dbReference>
<keyword evidence="15 16" id="KW-0472">Membrane</keyword>
<feature type="binding site" description="axial binding residue" evidence="18">
    <location>
        <position position="71"/>
    </location>
    <ligand>
        <name>heme</name>
        <dbReference type="ChEBI" id="CHEBI:30413"/>
        <note>ligand shared with second transmembrane subunit</note>
    </ligand>
    <ligandPart>
        <name>Fe</name>
        <dbReference type="ChEBI" id="CHEBI:18248"/>
    </ligandPart>
</feature>
<dbReference type="Pfam" id="PF01127">
    <property type="entry name" value="Sdh_cyt"/>
    <property type="match status" value="1"/>
</dbReference>
<dbReference type="InterPro" id="IPR034804">
    <property type="entry name" value="SQR/QFR_C/D"/>
</dbReference>
<dbReference type="KEGG" id="kuy:FY550_05935"/>
<accession>A0A1S1NX77</accession>
<dbReference type="OrthoDB" id="5612767at2"/>
<evidence type="ECO:0000256" key="6">
    <source>
        <dbReference type="ARBA" id="ARBA00022475"/>
    </source>
</evidence>
<evidence type="ECO:0000256" key="10">
    <source>
        <dbReference type="ARBA" id="ARBA00022692"/>
    </source>
</evidence>
<protein>
    <recommendedName>
        <fullName evidence="4 16">Succinate dehydrogenase hydrophobic membrane anchor subunit</fullName>
    </recommendedName>
</protein>
<evidence type="ECO:0000256" key="18">
    <source>
        <dbReference type="PIRSR" id="PIRSR000169-2"/>
    </source>
</evidence>
<dbReference type="GO" id="GO:0046872">
    <property type="term" value="F:metal ion binding"/>
    <property type="evidence" value="ECO:0007669"/>
    <property type="project" value="UniProtKB-KW"/>
</dbReference>
<evidence type="ECO:0000256" key="12">
    <source>
        <dbReference type="ARBA" id="ARBA00022982"/>
    </source>
</evidence>
<dbReference type="SUPFAM" id="SSF81343">
    <property type="entry name" value="Fumarate reductase respiratory complex transmembrane subunits"/>
    <property type="match status" value="1"/>
</dbReference>
<dbReference type="GO" id="GO:0020037">
    <property type="term" value="F:heme binding"/>
    <property type="evidence" value="ECO:0007669"/>
    <property type="project" value="InterPro"/>
</dbReference>
<evidence type="ECO:0000256" key="2">
    <source>
        <dbReference type="ARBA" id="ARBA00004429"/>
    </source>
</evidence>